<name>A0AAJ6AJ55_9MICC</name>
<dbReference type="Gene3D" id="3.40.50.10350">
    <property type="entry name" value="Glycerate kinase, domain 1"/>
    <property type="match status" value="1"/>
</dbReference>
<dbReference type="Proteomes" id="UP001224674">
    <property type="component" value="Chromosome"/>
</dbReference>
<gene>
    <name evidence="5" type="ORF">QDX21_11950</name>
</gene>
<protein>
    <submittedName>
        <fullName evidence="5">Glycerate kinase</fullName>
        <ecNumber evidence="5">2.7.1.31</ecNumber>
    </submittedName>
</protein>
<dbReference type="Gene3D" id="3.90.1510.10">
    <property type="entry name" value="Glycerate kinase, domain 2"/>
    <property type="match status" value="1"/>
</dbReference>
<evidence type="ECO:0000256" key="3">
    <source>
        <dbReference type="ARBA" id="ARBA00022777"/>
    </source>
</evidence>
<dbReference type="AlphaFoldDB" id="A0AAJ6AJ55"/>
<dbReference type="InterPro" id="IPR004381">
    <property type="entry name" value="Glycerate_kinase"/>
</dbReference>
<dbReference type="InterPro" id="IPR018197">
    <property type="entry name" value="Glycerate_kinase_RE-like"/>
</dbReference>
<dbReference type="PANTHER" id="PTHR21599">
    <property type="entry name" value="GLYCERATE KINASE"/>
    <property type="match status" value="1"/>
</dbReference>
<evidence type="ECO:0000313" key="6">
    <source>
        <dbReference type="Proteomes" id="UP001224674"/>
    </source>
</evidence>
<dbReference type="NCBIfam" id="TIGR00045">
    <property type="entry name" value="glycerate kinase"/>
    <property type="match status" value="1"/>
</dbReference>
<reference evidence="5 6" key="1">
    <citation type="submission" date="2023-03" db="EMBL/GenBank/DDBJ databases">
        <title>Complete genome sequences of several Auritidibacter ignavus strains isolated from ear infections.</title>
        <authorList>
            <person name="Baehr T."/>
            <person name="Baumhoegger A.M."/>
        </authorList>
    </citation>
    <scope>NUCLEOTIDE SEQUENCE [LARGE SCALE GENOMIC DNA]</scope>
    <source>
        <strain evidence="5 6">BABAE-6</strain>
    </source>
</reference>
<keyword evidence="6" id="KW-1185">Reference proteome</keyword>
<dbReference type="PANTHER" id="PTHR21599:SF0">
    <property type="entry name" value="GLYCERATE KINASE"/>
    <property type="match status" value="1"/>
</dbReference>
<accession>A0AAJ6AJ55</accession>
<evidence type="ECO:0000313" key="5">
    <source>
        <dbReference type="EMBL" id="WGH92987.1"/>
    </source>
</evidence>
<proteinExistence type="inferred from homology"/>
<dbReference type="RefSeq" id="WP_279674810.1">
    <property type="nucleotide sequence ID" value="NZ_CP122566.1"/>
</dbReference>
<evidence type="ECO:0000256" key="2">
    <source>
        <dbReference type="ARBA" id="ARBA00022679"/>
    </source>
</evidence>
<dbReference type="InterPro" id="IPR018193">
    <property type="entry name" value="Glyc_kinase_flavodox-like_fold"/>
</dbReference>
<dbReference type="GO" id="GO:0008887">
    <property type="term" value="F:glycerate kinase activity"/>
    <property type="evidence" value="ECO:0007669"/>
    <property type="project" value="UniProtKB-UniRule"/>
</dbReference>
<dbReference type="EC" id="2.7.1.31" evidence="5"/>
<evidence type="ECO:0000256" key="1">
    <source>
        <dbReference type="ARBA" id="ARBA00006284"/>
    </source>
</evidence>
<dbReference type="InterPro" id="IPR036129">
    <property type="entry name" value="Glycerate_kinase_sf"/>
</dbReference>
<dbReference type="EMBL" id="CP122566">
    <property type="protein sequence ID" value="WGH92987.1"/>
    <property type="molecule type" value="Genomic_DNA"/>
</dbReference>
<dbReference type="Pfam" id="PF02595">
    <property type="entry name" value="Gly_kinase"/>
    <property type="match status" value="1"/>
</dbReference>
<dbReference type="SUPFAM" id="SSF110738">
    <property type="entry name" value="Glycerate kinase I"/>
    <property type="match status" value="1"/>
</dbReference>
<comment type="similarity">
    <text evidence="1 4">Belongs to the glycerate kinase type-1 family.</text>
</comment>
<evidence type="ECO:0000256" key="4">
    <source>
        <dbReference type="PIRNR" id="PIRNR006078"/>
    </source>
</evidence>
<dbReference type="PIRSF" id="PIRSF006078">
    <property type="entry name" value="GlxK"/>
    <property type="match status" value="1"/>
</dbReference>
<keyword evidence="2 4" id="KW-0808">Transferase</keyword>
<keyword evidence="3 4" id="KW-0418">Kinase</keyword>
<dbReference type="GO" id="GO:0031388">
    <property type="term" value="P:organic acid phosphorylation"/>
    <property type="evidence" value="ECO:0007669"/>
    <property type="project" value="UniProtKB-UniRule"/>
</dbReference>
<organism evidence="5 6">
    <name type="scientific">Auritidibacter ignavus</name>
    <dbReference type="NCBI Taxonomy" id="678932"/>
    <lineage>
        <taxon>Bacteria</taxon>
        <taxon>Bacillati</taxon>
        <taxon>Actinomycetota</taxon>
        <taxon>Actinomycetes</taxon>
        <taxon>Micrococcales</taxon>
        <taxon>Micrococcaceae</taxon>
        <taxon>Auritidibacter</taxon>
    </lineage>
</organism>
<sequence length="392" mass="39573">MKTVLIASDSYKGAATAAEVCHAIATGIHRADPSIVVHQLPLADGGEGTVETVLAARGGQRVTATVTGVFPGDTVRASYALLTETTAVIEMAATAGLPLAAGHLDPGATTTRGVGELIRHAIESGATELLIGAGGSATHDLGLGAAWALGARFYTAEGEDFIPTGSRLRELDRVDVSAVADTLGSARLQVLCDIDNPLTGPQGATAIFAPQKGATDRQLIDLEAGMVHAEAVIARDTGVSVAQLPGAAAAGGLAAGLASVAGASVVSGIATLLDLLAFEDQLADCDVVLTGEGRLDGQSLSGKVPVGVARATRTVAARTGRAIPVIALAGALGDELEDLYAEGLTAVFPIGSGPQSLQAAIRQTTDDLTRESENLFRLLRRVGTIGVPQASQ</sequence>